<name>A0A183HIM7_9BILA</name>
<protein>
    <submittedName>
        <fullName evidence="2 4">Uncharacterized protein</fullName>
    </submittedName>
</protein>
<dbReference type="STRING" id="387005.A0A183HIM7"/>
<evidence type="ECO:0000313" key="3">
    <source>
        <dbReference type="Proteomes" id="UP000267606"/>
    </source>
</evidence>
<dbReference type="AlphaFoldDB" id="A0A183HIM7"/>
<dbReference type="Proteomes" id="UP000267606">
    <property type="component" value="Unassembled WGS sequence"/>
</dbReference>
<reference evidence="4" key="1">
    <citation type="submission" date="2016-06" db="UniProtKB">
        <authorList>
            <consortium name="WormBaseParasite"/>
        </authorList>
    </citation>
    <scope>IDENTIFICATION</scope>
</reference>
<evidence type="ECO:0000313" key="2">
    <source>
        <dbReference type="EMBL" id="VDO50510.1"/>
    </source>
</evidence>
<feature type="region of interest" description="Disordered" evidence="1">
    <location>
        <begin position="1"/>
        <end position="39"/>
    </location>
</feature>
<proteinExistence type="predicted"/>
<sequence length="196" mass="22110">MSNDNDIYSSSEITTKVHRSSNSSPLSSLETKDSRKSSSIVKLKNKTFAFFGKHSSKRNQIGDKQISSNGYAKYCRNNENDQSIYTSIDLNAKEVRHGKSSSTNDSGHESQGLAVLDMEHQDDKNNRRCSKQQEIVAVIEQSSEIHSGTRTRAKGQQKSPNLIRSLSCPQLGLNLLICRREIYRRAISNRQEFILI</sequence>
<organism evidence="4">
    <name type="scientific">Onchocerca flexuosa</name>
    <dbReference type="NCBI Taxonomy" id="387005"/>
    <lineage>
        <taxon>Eukaryota</taxon>
        <taxon>Metazoa</taxon>
        <taxon>Ecdysozoa</taxon>
        <taxon>Nematoda</taxon>
        <taxon>Chromadorea</taxon>
        <taxon>Rhabditida</taxon>
        <taxon>Spirurina</taxon>
        <taxon>Spiruromorpha</taxon>
        <taxon>Filarioidea</taxon>
        <taxon>Onchocercidae</taxon>
        <taxon>Onchocerca</taxon>
    </lineage>
</organism>
<dbReference type="WBParaSite" id="OFLC_0000733801-mRNA-1">
    <property type="protein sequence ID" value="OFLC_0000733801-mRNA-1"/>
    <property type="gene ID" value="OFLC_0000733801"/>
</dbReference>
<evidence type="ECO:0000313" key="4">
    <source>
        <dbReference type="WBParaSite" id="OFLC_0000733801-mRNA-1"/>
    </source>
</evidence>
<accession>A0A183HIM7</accession>
<keyword evidence="3" id="KW-1185">Reference proteome</keyword>
<gene>
    <name evidence="2" type="ORF">OFLC_LOCUS7340</name>
</gene>
<dbReference type="EMBL" id="UZAJ01007600">
    <property type="protein sequence ID" value="VDO50510.1"/>
    <property type="molecule type" value="Genomic_DNA"/>
</dbReference>
<evidence type="ECO:0000256" key="1">
    <source>
        <dbReference type="SAM" id="MobiDB-lite"/>
    </source>
</evidence>
<feature type="compositionally biased region" description="Low complexity" evidence="1">
    <location>
        <begin position="20"/>
        <end position="29"/>
    </location>
</feature>
<feature type="compositionally biased region" description="Polar residues" evidence="1">
    <location>
        <begin position="1"/>
        <end position="14"/>
    </location>
</feature>
<reference evidence="2 3" key="2">
    <citation type="submission" date="2018-11" db="EMBL/GenBank/DDBJ databases">
        <authorList>
            <consortium name="Pathogen Informatics"/>
        </authorList>
    </citation>
    <scope>NUCLEOTIDE SEQUENCE [LARGE SCALE GENOMIC DNA]</scope>
</reference>